<feature type="transmembrane region" description="Helical" evidence="6">
    <location>
        <begin position="83"/>
        <end position="103"/>
    </location>
</feature>
<feature type="transmembrane region" description="Helical" evidence="6">
    <location>
        <begin position="396"/>
        <end position="419"/>
    </location>
</feature>
<accession>A0A2Z4AI48</accession>
<evidence type="ECO:0000256" key="2">
    <source>
        <dbReference type="ARBA" id="ARBA00022448"/>
    </source>
</evidence>
<feature type="transmembrane region" description="Helical" evidence="6">
    <location>
        <begin position="274"/>
        <end position="293"/>
    </location>
</feature>
<name>A0A2Z4AI48_9BACT</name>
<gene>
    <name evidence="8" type="primary">tetA_2</name>
    <name evidence="8" type="ORF">DF168_00951</name>
</gene>
<feature type="transmembrane region" description="Helical" evidence="6">
    <location>
        <begin position="115"/>
        <end position="132"/>
    </location>
</feature>
<keyword evidence="5 6" id="KW-0472">Membrane</keyword>
<evidence type="ECO:0000256" key="3">
    <source>
        <dbReference type="ARBA" id="ARBA00022692"/>
    </source>
</evidence>
<sequence>MIPIGPAQESNGNTQSRSRLGVILLTIFIDLVGFSIIFPLFPSILEYYLPRGGDSGILAAFISLMSTLPVVEESQRPFLTHVLFGGILGSLYSILQFISAPIWGRMSDRIGRRNIMLWTVAGTTFGYLIWFLSGSFLLLIISRVINGISGGNLSVATAAVADVTGKKSRSSGMALIGVAFGLGFIVGPVIGGFSALYDISAHHPGLVGFGVNPFSMPALIACLLSAINWIWIFLRFVETLPPEPQKVSQRETSRNRITEMFSIQDRDVRLTTQLYFIFITAFSGMEFTLPFLAAERLNYSTAENARIFLFIGVILIIIQGGVVRSLAPRMGEKCLAILGIISGILAFFLISSAISTTTFYIGLALLAIGIGLASPTLASLVSLYSADREQGHYLGLFRSAGSLARAIGPIAAGFIYWYVGSRFCYLTAAVILFIPLALAFRLRQPAKN</sequence>
<evidence type="ECO:0000256" key="5">
    <source>
        <dbReference type="ARBA" id="ARBA00023136"/>
    </source>
</evidence>
<dbReference type="InterPro" id="IPR011701">
    <property type="entry name" value="MFS"/>
</dbReference>
<dbReference type="GO" id="GO:0016020">
    <property type="term" value="C:membrane"/>
    <property type="evidence" value="ECO:0007669"/>
    <property type="project" value="UniProtKB-SubCell"/>
</dbReference>
<dbReference type="Proteomes" id="UP000247465">
    <property type="component" value="Chromosome"/>
</dbReference>
<dbReference type="Gene3D" id="1.20.1250.20">
    <property type="entry name" value="MFS general substrate transporter like domains"/>
    <property type="match status" value="1"/>
</dbReference>
<dbReference type="AlphaFoldDB" id="A0A2Z4AI48"/>
<feature type="transmembrane region" description="Helical" evidence="6">
    <location>
        <begin position="173"/>
        <end position="197"/>
    </location>
</feature>
<evidence type="ECO:0000313" key="8">
    <source>
        <dbReference type="EMBL" id="AWT59757.1"/>
    </source>
</evidence>
<keyword evidence="2" id="KW-0813">Transport</keyword>
<dbReference type="Pfam" id="PF07690">
    <property type="entry name" value="MFS_1"/>
    <property type="match status" value="1"/>
</dbReference>
<feature type="transmembrane region" description="Helical" evidence="6">
    <location>
        <begin position="20"/>
        <end position="41"/>
    </location>
</feature>
<reference evidence="8 9" key="1">
    <citation type="submission" date="2018-06" db="EMBL/GenBank/DDBJ databases">
        <title>Draft Genome Sequence of a Novel Marine Bacterium Related to the Verrucomicrobia.</title>
        <authorList>
            <person name="Vosseberg J."/>
            <person name="Martijn J."/>
            <person name="Ettema T.J.G."/>
        </authorList>
    </citation>
    <scope>NUCLEOTIDE SEQUENCE [LARGE SCALE GENOMIC DNA]</scope>
    <source>
        <strain evidence="8">TARA_B100001123</strain>
    </source>
</reference>
<feature type="domain" description="Major facilitator superfamily (MFS) profile" evidence="7">
    <location>
        <begin position="19"/>
        <end position="447"/>
    </location>
</feature>
<comment type="subcellular location">
    <subcellularLocation>
        <location evidence="1">Membrane</location>
        <topology evidence="1">Multi-pass membrane protein</topology>
    </subcellularLocation>
</comment>
<evidence type="ECO:0000256" key="6">
    <source>
        <dbReference type="SAM" id="Phobius"/>
    </source>
</evidence>
<dbReference type="SUPFAM" id="SSF103473">
    <property type="entry name" value="MFS general substrate transporter"/>
    <property type="match status" value="1"/>
</dbReference>
<feature type="transmembrane region" description="Helical" evidence="6">
    <location>
        <begin position="425"/>
        <end position="442"/>
    </location>
</feature>
<proteinExistence type="predicted"/>
<keyword evidence="3 6" id="KW-0812">Transmembrane</keyword>
<dbReference type="EMBL" id="CP029803">
    <property type="protein sequence ID" value="AWT59757.1"/>
    <property type="molecule type" value="Genomic_DNA"/>
</dbReference>
<feature type="transmembrane region" description="Helical" evidence="6">
    <location>
        <begin position="217"/>
        <end position="237"/>
    </location>
</feature>
<dbReference type="InterPro" id="IPR036259">
    <property type="entry name" value="MFS_trans_sf"/>
</dbReference>
<dbReference type="GO" id="GO:0022857">
    <property type="term" value="F:transmembrane transporter activity"/>
    <property type="evidence" value="ECO:0007669"/>
    <property type="project" value="InterPro"/>
</dbReference>
<evidence type="ECO:0000256" key="1">
    <source>
        <dbReference type="ARBA" id="ARBA00004141"/>
    </source>
</evidence>
<keyword evidence="4 6" id="KW-1133">Transmembrane helix</keyword>
<feature type="transmembrane region" description="Helical" evidence="6">
    <location>
        <begin position="335"/>
        <end position="354"/>
    </location>
</feature>
<dbReference type="KEGG" id="mtar:DF168_00951"/>
<evidence type="ECO:0000256" key="4">
    <source>
        <dbReference type="ARBA" id="ARBA00022989"/>
    </source>
</evidence>
<evidence type="ECO:0000259" key="7">
    <source>
        <dbReference type="PROSITE" id="PS50850"/>
    </source>
</evidence>
<dbReference type="PANTHER" id="PTHR23504">
    <property type="entry name" value="MAJOR FACILITATOR SUPERFAMILY DOMAIN-CONTAINING PROTEIN 10"/>
    <property type="match status" value="1"/>
</dbReference>
<dbReference type="PROSITE" id="PS50850">
    <property type="entry name" value="MFS"/>
    <property type="match status" value="1"/>
</dbReference>
<organism evidence="8 9">
    <name type="scientific">Candidatus Moanibacter tarae</name>
    <dbReference type="NCBI Taxonomy" id="2200854"/>
    <lineage>
        <taxon>Bacteria</taxon>
        <taxon>Pseudomonadati</taxon>
        <taxon>Verrucomicrobiota</taxon>
        <taxon>Opitutia</taxon>
        <taxon>Puniceicoccales</taxon>
        <taxon>Puniceicoccales incertae sedis</taxon>
        <taxon>Candidatus Moanibacter</taxon>
    </lineage>
</organism>
<feature type="transmembrane region" description="Helical" evidence="6">
    <location>
        <begin position="305"/>
        <end position="323"/>
    </location>
</feature>
<dbReference type="InterPro" id="IPR020846">
    <property type="entry name" value="MFS_dom"/>
</dbReference>
<feature type="transmembrane region" description="Helical" evidence="6">
    <location>
        <begin position="53"/>
        <end position="71"/>
    </location>
</feature>
<protein>
    <submittedName>
        <fullName evidence="8">Tetracycline resistance protein, class B</fullName>
    </submittedName>
</protein>
<feature type="transmembrane region" description="Helical" evidence="6">
    <location>
        <begin position="360"/>
        <end position="384"/>
    </location>
</feature>
<dbReference type="PANTHER" id="PTHR23504:SF31">
    <property type="entry name" value="MAJOR FACILITATOR SUPERFAMILY DOMAIN-CONTAINING PROTEIN 10"/>
    <property type="match status" value="1"/>
</dbReference>
<evidence type="ECO:0000313" key="9">
    <source>
        <dbReference type="Proteomes" id="UP000247465"/>
    </source>
</evidence>